<feature type="compositionally biased region" description="Pro residues" evidence="1">
    <location>
        <begin position="84"/>
        <end position="95"/>
    </location>
</feature>
<keyword evidence="2" id="KW-0472">Membrane</keyword>
<dbReference type="EMBL" id="JARKIE010000055">
    <property type="protein sequence ID" value="KAJ7691967.1"/>
    <property type="molecule type" value="Genomic_DNA"/>
</dbReference>
<name>A0AAD7DJY8_MYCRO</name>
<accession>A0AAD7DJY8</accession>
<protein>
    <submittedName>
        <fullName evidence="3">Uncharacterized protein</fullName>
    </submittedName>
</protein>
<comment type="caution">
    <text evidence="3">The sequence shown here is derived from an EMBL/GenBank/DDBJ whole genome shotgun (WGS) entry which is preliminary data.</text>
</comment>
<proteinExistence type="predicted"/>
<gene>
    <name evidence="3" type="ORF">B0H17DRAFT_551430</name>
</gene>
<feature type="transmembrane region" description="Helical" evidence="2">
    <location>
        <begin position="21"/>
        <end position="40"/>
    </location>
</feature>
<dbReference type="AlphaFoldDB" id="A0AAD7DJY8"/>
<feature type="compositionally biased region" description="Low complexity" evidence="1">
    <location>
        <begin position="59"/>
        <end position="75"/>
    </location>
</feature>
<feature type="region of interest" description="Disordered" evidence="1">
    <location>
        <begin position="47"/>
        <end position="95"/>
    </location>
</feature>
<dbReference type="Proteomes" id="UP001221757">
    <property type="component" value="Unassembled WGS sequence"/>
</dbReference>
<sequence length="140" mass="14915">MRRHLTVLERPRATFRRGATLLVVIVGVPTPIRTCYIYVLSNGQFFNPNSQRDRPATTPPRLTRPGRSPPTTTTPIQFPIQCPSQPPSATNPPPSLPTPLLALLCEPRGRRGLGFGFGFGFEFEFGGGGGGGGGDEAGAA</sequence>
<reference evidence="3" key="1">
    <citation type="submission" date="2023-03" db="EMBL/GenBank/DDBJ databases">
        <title>Massive genome expansion in bonnet fungi (Mycena s.s.) driven by repeated elements and novel gene families across ecological guilds.</title>
        <authorList>
            <consortium name="Lawrence Berkeley National Laboratory"/>
            <person name="Harder C.B."/>
            <person name="Miyauchi S."/>
            <person name="Viragh M."/>
            <person name="Kuo A."/>
            <person name="Thoen E."/>
            <person name="Andreopoulos B."/>
            <person name="Lu D."/>
            <person name="Skrede I."/>
            <person name="Drula E."/>
            <person name="Henrissat B."/>
            <person name="Morin E."/>
            <person name="Kohler A."/>
            <person name="Barry K."/>
            <person name="LaButti K."/>
            <person name="Morin E."/>
            <person name="Salamov A."/>
            <person name="Lipzen A."/>
            <person name="Mereny Z."/>
            <person name="Hegedus B."/>
            <person name="Baldrian P."/>
            <person name="Stursova M."/>
            <person name="Weitz H."/>
            <person name="Taylor A."/>
            <person name="Grigoriev I.V."/>
            <person name="Nagy L.G."/>
            <person name="Martin F."/>
            <person name="Kauserud H."/>
        </authorList>
    </citation>
    <scope>NUCLEOTIDE SEQUENCE</scope>
    <source>
        <strain evidence="3">CBHHK067</strain>
    </source>
</reference>
<keyword evidence="2" id="KW-1133">Transmembrane helix</keyword>
<organism evidence="3 4">
    <name type="scientific">Mycena rosella</name>
    <name type="common">Pink bonnet</name>
    <name type="synonym">Agaricus rosellus</name>
    <dbReference type="NCBI Taxonomy" id="1033263"/>
    <lineage>
        <taxon>Eukaryota</taxon>
        <taxon>Fungi</taxon>
        <taxon>Dikarya</taxon>
        <taxon>Basidiomycota</taxon>
        <taxon>Agaricomycotina</taxon>
        <taxon>Agaricomycetes</taxon>
        <taxon>Agaricomycetidae</taxon>
        <taxon>Agaricales</taxon>
        <taxon>Marasmiineae</taxon>
        <taxon>Mycenaceae</taxon>
        <taxon>Mycena</taxon>
    </lineage>
</organism>
<keyword evidence="2" id="KW-0812">Transmembrane</keyword>
<evidence type="ECO:0000313" key="4">
    <source>
        <dbReference type="Proteomes" id="UP001221757"/>
    </source>
</evidence>
<keyword evidence="4" id="KW-1185">Reference proteome</keyword>
<evidence type="ECO:0000313" key="3">
    <source>
        <dbReference type="EMBL" id="KAJ7691967.1"/>
    </source>
</evidence>
<evidence type="ECO:0000256" key="1">
    <source>
        <dbReference type="SAM" id="MobiDB-lite"/>
    </source>
</evidence>
<evidence type="ECO:0000256" key="2">
    <source>
        <dbReference type="SAM" id="Phobius"/>
    </source>
</evidence>